<evidence type="ECO:0000313" key="3">
    <source>
        <dbReference type="Proteomes" id="UP000765509"/>
    </source>
</evidence>
<organism evidence="2 3">
    <name type="scientific">Austropuccinia psidii MF-1</name>
    <dbReference type="NCBI Taxonomy" id="1389203"/>
    <lineage>
        <taxon>Eukaryota</taxon>
        <taxon>Fungi</taxon>
        <taxon>Dikarya</taxon>
        <taxon>Basidiomycota</taxon>
        <taxon>Pucciniomycotina</taxon>
        <taxon>Pucciniomycetes</taxon>
        <taxon>Pucciniales</taxon>
        <taxon>Sphaerophragmiaceae</taxon>
        <taxon>Austropuccinia</taxon>
    </lineage>
</organism>
<comment type="caution">
    <text evidence="2">The sequence shown here is derived from an EMBL/GenBank/DDBJ whole genome shotgun (WGS) entry which is preliminary data.</text>
</comment>
<sequence length="88" mass="10395">MHDNRFSKKYWKQETQKYNLSHEIHCDDSNELESDSEYNYSSSSSGIVRLSNEESDSDGGKESSELDENEIMEKIPKWKLLKRFQLKS</sequence>
<accession>A0A9Q3C0Z9</accession>
<feature type="region of interest" description="Disordered" evidence="1">
    <location>
        <begin position="31"/>
        <end position="69"/>
    </location>
</feature>
<gene>
    <name evidence="2" type="ORF">O181_014847</name>
</gene>
<proteinExistence type="predicted"/>
<evidence type="ECO:0000313" key="2">
    <source>
        <dbReference type="EMBL" id="MBW0475132.1"/>
    </source>
</evidence>
<dbReference type="Proteomes" id="UP000765509">
    <property type="component" value="Unassembled WGS sequence"/>
</dbReference>
<protein>
    <submittedName>
        <fullName evidence="2">Uncharacterized protein</fullName>
    </submittedName>
</protein>
<reference evidence="2" key="1">
    <citation type="submission" date="2021-03" db="EMBL/GenBank/DDBJ databases">
        <title>Draft genome sequence of rust myrtle Austropuccinia psidii MF-1, a brazilian biotype.</title>
        <authorList>
            <person name="Quecine M.C."/>
            <person name="Pachon D.M.R."/>
            <person name="Bonatelli M.L."/>
            <person name="Correr F.H."/>
            <person name="Franceschini L.M."/>
            <person name="Leite T.F."/>
            <person name="Margarido G.R.A."/>
            <person name="Almeida C.A."/>
            <person name="Ferrarezi J.A."/>
            <person name="Labate C.A."/>
        </authorList>
    </citation>
    <scope>NUCLEOTIDE SEQUENCE</scope>
    <source>
        <strain evidence="2">MF-1</strain>
    </source>
</reference>
<name>A0A9Q3C0Z9_9BASI</name>
<dbReference type="EMBL" id="AVOT02003997">
    <property type="protein sequence ID" value="MBW0475132.1"/>
    <property type="molecule type" value="Genomic_DNA"/>
</dbReference>
<keyword evidence="3" id="KW-1185">Reference proteome</keyword>
<dbReference type="AlphaFoldDB" id="A0A9Q3C0Z9"/>
<evidence type="ECO:0000256" key="1">
    <source>
        <dbReference type="SAM" id="MobiDB-lite"/>
    </source>
</evidence>